<evidence type="ECO:0000313" key="3">
    <source>
        <dbReference type="Proteomes" id="UP000663881"/>
    </source>
</evidence>
<dbReference type="Proteomes" id="UP000663881">
    <property type="component" value="Unassembled WGS sequence"/>
</dbReference>
<dbReference type="GO" id="GO:0005737">
    <property type="term" value="C:cytoplasm"/>
    <property type="evidence" value="ECO:0007669"/>
    <property type="project" value="TreeGrafter"/>
</dbReference>
<dbReference type="GO" id="GO:0043041">
    <property type="term" value="P:amino acid activation for nonribosomal peptide biosynthetic process"/>
    <property type="evidence" value="ECO:0007669"/>
    <property type="project" value="TreeGrafter"/>
</dbReference>
<dbReference type="GO" id="GO:0044550">
    <property type="term" value="P:secondary metabolite biosynthetic process"/>
    <property type="evidence" value="ECO:0007669"/>
    <property type="project" value="TreeGrafter"/>
</dbReference>
<organism evidence="2 3">
    <name type="scientific">Adineta steineri</name>
    <dbReference type="NCBI Taxonomy" id="433720"/>
    <lineage>
        <taxon>Eukaryota</taxon>
        <taxon>Metazoa</taxon>
        <taxon>Spiralia</taxon>
        <taxon>Gnathifera</taxon>
        <taxon>Rotifera</taxon>
        <taxon>Eurotatoria</taxon>
        <taxon>Bdelloidea</taxon>
        <taxon>Adinetida</taxon>
        <taxon>Adinetidae</taxon>
        <taxon>Adineta</taxon>
    </lineage>
</organism>
<dbReference type="Gene3D" id="3.30.300.30">
    <property type="match status" value="1"/>
</dbReference>
<name>A0A820T038_9BILA</name>
<reference evidence="2" key="1">
    <citation type="submission" date="2021-02" db="EMBL/GenBank/DDBJ databases">
        <authorList>
            <person name="Nowell W R."/>
        </authorList>
    </citation>
    <scope>NUCLEOTIDE SEQUENCE</scope>
</reference>
<dbReference type="AlphaFoldDB" id="A0A820T038"/>
<evidence type="ECO:0000313" key="2">
    <source>
        <dbReference type="EMBL" id="CAF4462030.1"/>
    </source>
</evidence>
<dbReference type="PANTHER" id="PTHR45527:SF1">
    <property type="entry name" value="FATTY ACID SYNTHASE"/>
    <property type="match status" value="1"/>
</dbReference>
<dbReference type="GO" id="GO:0031177">
    <property type="term" value="F:phosphopantetheine binding"/>
    <property type="evidence" value="ECO:0007669"/>
    <property type="project" value="TreeGrafter"/>
</dbReference>
<comment type="caution">
    <text evidence="2">The sequence shown here is derived from an EMBL/GenBank/DDBJ whole genome shotgun (WGS) entry which is preliminary data.</text>
</comment>
<protein>
    <recommendedName>
        <fullName evidence="1">AMP-binding enzyme C-terminal domain-containing protein</fullName>
    </recommendedName>
</protein>
<gene>
    <name evidence="2" type="ORF">OKA104_LOCUS54753</name>
</gene>
<proteinExistence type="predicted"/>
<dbReference type="EMBL" id="CAJOAY010037136">
    <property type="protein sequence ID" value="CAF4462030.1"/>
    <property type="molecule type" value="Genomic_DNA"/>
</dbReference>
<accession>A0A820T038</accession>
<dbReference type="PANTHER" id="PTHR45527">
    <property type="entry name" value="NONRIBOSOMAL PEPTIDE SYNTHETASE"/>
    <property type="match status" value="1"/>
</dbReference>
<dbReference type="SUPFAM" id="SSF56801">
    <property type="entry name" value="Acetyl-CoA synthetase-like"/>
    <property type="match status" value="1"/>
</dbReference>
<dbReference type="InterPro" id="IPR025110">
    <property type="entry name" value="AMP-bd_C"/>
</dbReference>
<dbReference type="Pfam" id="PF13193">
    <property type="entry name" value="AMP-binding_C"/>
    <property type="match status" value="1"/>
</dbReference>
<feature type="non-terminal residue" evidence="2">
    <location>
        <position position="1"/>
    </location>
</feature>
<feature type="domain" description="AMP-binding enzyme C-terminal" evidence="1">
    <location>
        <begin position="34"/>
        <end position="103"/>
    </location>
</feature>
<dbReference type="InterPro" id="IPR045851">
    <property type="entry name" value="AMP-bd_C_sf"/>
</dbReference>
<sequence length="143" mass="16399">SGDVVQYDQQSFLYFKGRKDHQVKLRGQRIELAEIEKCLVNTSSLVSACTVIKWNEQYLVAYVQCIDVNEELLLQHCLSHLPSYMVPSTFILLERFPLNANGKLDRKCLPQPDFSSLKTNYNSSVPGTTLEQQLQNIFSQAFH</sequence>
<feature type="non-terminal residue" evidence="2">
    <location>
        <position position="143"/>
    </location>
</feature>
<evidence type="ECO:0000259" key="1">
    <source>
        <dbReference type="Pfam" id="PF13193"/>
    </source>
</evidence>